<dbReference type="Proteomes" id="UP000029857">
    <property type="component" value="Unassembled WGS sequence"/>
</dbReference>
<feature type="compositionally biased region" description="Basic and acidic residues" evidence="2">
    <location>
        <begin position="463"/>
        <end position="476"/>
    </location>
</feature>
<feature type="compositionally biased region" description="Polar residues" evidence="2">
    <location>
        <begin position="237"/>
        <end position="284"/>
    </location>
</feature>
<dbReference type="AlphaFoldDB" id="A0A4V6I618"/>
<gene>
    <name evidence="3" type="ORF">LS79_006540</name>
</gene>
<feature type="compositionally biased region" description="Basic and acidic residues" evidence="2">
    <location>
        <begin position="395"/>
        <end position="409"/>
    </location>
</feature>
<evidence type="ECO:0000313" key="4">
    <source>
        <dbReference type="Proteomes" id="UP000029857"/>
    </source>
</evidence>
<accession>A0A4V6I618</accession>
<name>A0A4V6I618_9HELI</name>
<feature type="compositionally biased region" description="Basic and acidic residues" evidence="2">
    <location>
        <begin position="438"/>
        <end position="454"/>
    </location>
</feature>
<comment type="caution">
    <text evidence="3">The sequence shown here is derived from an EMBL/GenBank/DDBJ whole genome shotgun (WGS) entry which is preliminary data.</text>
</comment>
<sequence length="497" mass="54537">MEFFMAINVDGAPIILQKIPVANDSLKFADIQKTFSIIDEIPTTDIVATDDDPAYDTQVNDMLNTLKALQVARKSLSDVQSIAKDIKSNYKTEKNDAWAPVDDTMLRQRYEATQQIKDILSKATLNHKNVFTMDYAKDGIILDLGKKDMSALNLRDEHSINVFSDNIDRLSRQIEENVQKLQEKIDKINKSRWLSMENLRNVRLQQKEVNAGLKAAQATPSLASALAEIAQQQAMPSVSPVSATQDSSAIPNTATTSQDNETLTQDSNKTKSLTPQDSTESNAKNTEDTIATLDDTQSSTDSNTTESNTAKSKNTEPNNSMNATSTESTKEDSNISKESSEKSLSNEVKEEGNAASTATQDSKAKNSKEEVVAKVDDSSTNKQDSTETTSAATESTKETPTKDETKQDSQNKQTDTQADNTDDKETSSNENKIAAQDSVKHDSTKIDAEQKGDSAESTNNKANDTKEKVANTDTKDNTTPNKTAEEENKEQVIDVFV</sequence>
<feature type="compositionally biased region" description="Polar residues" evidence="2">
    <location>
        <begin position="410"/>
        <end position="419"/>
    </location>
</feature>
<feature type="region of interest" description="Disordered" evidence="2">
    <location>
        <begin position="237"/>
        <end position="497"/>
    </location>
</feature>
<keyword evidence="1" id="KW-0175">Coiled coil</keyword>
<feature type="compositionally biased region" description="Basic and acidic residues" evidence="2">
    <location>
        <begin position="483"/>
        <end position="497"/>
    </location>
</feature>
<evidence type="ECO:0000256" key="1">
    <source>
        <dbReference type="SAM" id="Coils"/>
    </source>
</evidence>
<evidence type="ECO:0000256" key="2">
    <source>
        <dbReference type="SAM" id="MobiDB-lite"/>
    </source>
</evidence>
<organism evidence="3 4">
    <name type="scientific">Helicobacter bilis</name>
    <dbReference type="NCBI Taxonomy" id="37372"/>
    <lineage>
        <taxon>Bacteria</taxon>
        <taxon>Pseudomonadati</taxon>
        <taxon>Campylobacterota</taxon>
        <taxon>Epsilonproteobacteria</taxon>
        <taxon>Campylobacterales</taxon>
        <taxon>Helicobacteraceae</taxon>
        <taxon>Helicobacter</taxon>
    </lineage>
</organism>
<proteinExistence type="predicted"/>
<feature type="coiled-coil region" evidence="1">
    <location>
        <begin position="164"/>
        <end position="191"/>
    </location>
</feature>
<evidence type="ECO:0000313" key="3">
    <source>
        <dbReference type="EMBL" id="TLE10265.1"/>
    </source>
</evidence>
<reference evidence="3 4" key="1">
    <citation type="journal article" date="2014" name="Genome Announc.">
        <title>Draft genome sequences of eight enterohepatic helicobacter species isolated from both laboratory and wild rodents.</title>
        <authorList>
            <person name="Sheh A."/>
            <person name="Shen Z."/>
            <person name="Fox J.G."/>
        </authorList>
    </citation>
    <scope>NUCLEOTIDE SEQUENCE [LARGE SCALE GENOMIC DNA]</scope>
    <source>
        <strain evidence="3 4">ATCC 49320</strain>
    </source>
</reference>
<feature type="compositionally biased region" description="Low complexity" evidence="2">
    <location>
        <begin position="292"/>
        <end position="309"/>
    </location>
</feature>
<dbReference type="EMBL" id="JRPJ02000020">
    <property type="protein sequence ID" value="TLE10265.1"/>
    <property type="molecule type" value="Genomic_DNA"/>
</dbReference>
<protein>
    <submittedName>
        <fullName evidence="3">Uncharacterized protein</fullName>
    </submittedName>
</protein>
<feature type="compositionally biased region" description="Basic and acidic residues" evidence="2">
    <location>
        <begin position="362"/>
        <end position="379"/>
    </location>
</feature>
<feature type="compositionally biased region" description="Basic and acidic residues" evidence="2">
    <location>
        <begin position="328"/>
        <end position="341"/>
    </location>
</feature>
<feature type="compositionally biased region" description="Polar residues" evidence="2">
    <location>
        <begin position="310"/>
        <end position="327"/>
    </location>
</feature>